<comment type="caution">
    <text evidence="5">The sequence shown here is derived from an EMBL/GenBank/DDBJ whole genome shotgun (WGS) entry which is preliminary data.</text>
</comment>
<organism evidence="5 6">
    <name type="scientific">Shinella yambaruensis</name>
    <dbReference type="NCBI Taxonomy" id="415996"/>
    <lineage>
        <taxon>Bacteria</taxon>
        <taxon>Pseudomonadati</taxon>
        <taxon>Pseudomonadota</taxon>
        <taxon>Alphaproteobacteria</taxon>
        <taxon>Hyphomicrobiales</taxon>
        <taxon>Rhizobiaceae</taxon>
        <taxon>Shinella</taxon>
    </lineage>
</organism>
<feature type="compositionally biased region" description="Polar residues" evidence="1">
    <location>
        <begin position="99"/>
        <end position="111"/>
    </location>
</feature>
<proteinExistence type="predicted"/>
<evidence type="ECO:0000259" key="2">
    <source>
        <dbReference type="Pfam" id="PF18821"/>
    </source>
</evidence>
<feature type="region of interest" description="Disordered" evidence="1">
    <location>
        <begin position="341"/>
        <end position="376"/>
    </location>
</feature>
<protein>
    <recommendedName>
        <fullName evidence="7">Large polyvalent protein-associated domain-containing protein</fullName>
    </recommendedName>
</protein>
<dbReference type="Pfam" id="PF22863">
    <property type="entry name" value="TraI_middle"/>
    <property type="match status" value="1"/>
</dbReference>
<dbReference type="Pfam" id="PF18821">
    <property type="entry name" value="LPD7"/>
    <property type="match status" value="1"/>
</dbReference>
<dbReference type="InterPro" id="IPR054462">
    <property type="entry name" value="TraI_M"/>
</dbReference>
<feature type="domain" description="TraI-like middle" evidence="4">
    <location>
        <begin position="1"/>
        <end position="83"/>
    </location>
</feature>
<feature type="domain" description="Large polyvalent protein-associated" evidence="2">
    <location>
        <begin position="253"/>
        <end position="344"/>
    </location>
</feature>
<feature type="compositionally biased region" description="Basic and acidic residues" evidence="1">
    <location>
        <begin position="341"/>
        <end position="353"/>
    </location>
</feature>
<name>A0ABQ5ZWW6_9HYPH</name>
<dbReference type="InterPro" id="IPR054461">
    <property type="entry name" value="TraI-like_C"/>
</dbReference>
<gene>
    <name evidence="5" type="ORF">GCM10007923_64140</name>
</gene>
<dbReference type="Pfam" id="PF22287">
    <property type="entry name" value="TraI-like_C"/>
    <property type="match status" value="1"/>
</dbReference>
<dbReference type="Proteomes" id="UP001156702">
    <property type="component" value="Unassembled WGS sequence"/>
</dbReference>
<accession>A0ABQ5ZWW6</accession>
<evidence type="ECO:0000313" key="6">
    <source>
        <dbReference type="Proteomes" id="UP001156702"/>
    </source>
</evidence>
<evidence type="ECO:0000256" key="1">
    <source>
        <dbReference type="SAM" id="MobiDB-lite"/>
    </source>
</evidence>
<dbReference type="EMBL" id="BSOP01000071">
    <property type="protein sequence ID" value="GLR55192.1"/>
    <property type="molecule type" value="Genomic_DNA"/>
</dbReference>
<evidence type="ECO:0008006" key="7">
    <source>
        <dbReference type="Google" id="ProtNLM"/>
    </source>
</evidence>
<reference evidence="6" key="1">
    <citation type="journal article" date="2019" name="Int. J. Syst. Evol. Microbiol.">
        <title>The Global Catalogue of Microorganisms (GCM) 10K type strain sequencing project: providing services to taxonomists for standard genome sequencing and annotation.</title>
        <authorList>
            <consortium name="The Broad Institute Genomics Platform"/>
            <consortium name="The Broad Institute Genome Sequencing Center for Infectious Disease"/>
            <person name="Wu L."/>
            <person name="Ma J."/>
        </authorList>
    </citation>
    <scope>NUCLEOTIDE SEQUENCE [LARGE SCALE GENOMIC DNA]</scope>
    <source>
        <strain evidence="6">NBRC 102122</strain>
    </source>
</reference>
<keyword evidence="6" id="KW-1185">Reference proteome</keyword>
<evidence type="ECO:0000313" key="5">
    <source>
        <dbReference type="EMBL" id="GLR55192.1"/>
    </source>
</evidence>
<evidence type="ECO:0000259" key="3">
    <source>
        <dbReference type="Pfam" id="PF22287"/>
    </source>
</evidence>
<feature type="region of interest" description="Disordered" evidence="1">
    <location>
        <begin position="76"/>
        <end position="111"/>
    </location>
</feature>
<sequence length="482" mass="53878">MESFSGIETLATYVSREIAPSLREAKTWQQVHDTLAEHGLSIKPRGAGLVIGDDGIPLWVRASQCSRDLSMKRMTDRLGPFEAPTGAADNEPKRDRQKSYTQRPVHQHPSSAQLFAQYQRERQEKQLARKQGMAIVRKQDADYYARLGSWRANQRLATRTVKGTARKLLQLSIRNQAAAAKQKHKAEMKKRREQLYNRTTMPNWADWLIQQAEGGNEDALAVLRSRAAKEERIRGDLMTAEKAEQARDRVLAALKPSARRDGAVTYRTIDGGMVIDRRTQVQAQKATTGAAFVALTLAAERFTGQPLIVEGTDQFRSEVAKLAALHKVAVTFADPVMEKARQEAMAEQKERPEAGQSAPKGEAAQPEQGAGKAGSVVEWIESRNKARDKISTKHYQGDDKISTIHYHRLWQSPDAGSFSYEGRRKMKDGSEVLLLKGKAEGELLVKPVSSRVAAKASKWKIGSRVEIDARGRFIDKSRAMER</sequence>
<evidence type="ECO:0000259" key="4">
    <source>
        <dbReference type="Pfam" id="PF22863"/>
    </source>
</evidence>
<dbReference type="InterPro" id="IPR040677">
    <property type="entry name" value="LPD7"/>
</dbReference>
<feature type="domain" description="TraI-like C-terminal" evidence="3">
    <location>
        <begin position="396"/>
        <end position="473"/>
    </location>
</feature>